<proteinExistence type="predicted"/>
<feature type="compositionally biased region" description="Polar residues" evidence="1">
    <location>
        <begin position="1"/>
        <end position="13"/>
    </location>
</feature>
<dbReference type="EMBL" id="CAXLJM020000019">
    <property type="protein sequence ID" value="CAL8086058.1"/>
    <property type="molecule type" value="Genomic_DNA"/>
</dbReference>
<sequence length="407" mass="47440">MDVKSNYRNSVDQKPTRSVGRNFVTSTSTSTQKDGKTDKHVVRFSGLHNPPKRPHPIPCVVVKGFVRYSDDEDWEPEVKEEEVVVSSEDDETPLIDFNCTIRPKVPETWVDLEKEDGIKRDVVRGWISADFEPIKMVNLNMQEVKTHPHFRMKKNSFYSVRLEKVVSPTDFFLEFILHPPTDGCATWEESLQRFYNNSVNAKKYQMRTLKPFSNQHYAFYNEDSKKWERIRVHEIICKNQSVVAFHLDRIEIVRDVPFTSLFELHTDYANWHRYPIKGDLLDCFPKNPPGQDQRKWSDEACEFFRNFVKDKTFWAFISNMTPPVATIEGIMQTRSEDRFMGVTVVLFEKGKSQPPVNAWLVQKGYAYAEDIMSTSIEQMGFCHKLKLQIEDPYKKTLTGTGTGTLPR</sequence>
<feature type="region of interest" description="Disordered" evidence="1">
    <location>
        <begin position="1"/>
        <end position="39"/>
    </location>
</feature>
<feature type="compositionally biased region" description="Polar residues" evidence="1">
    <location>
        <begin position="23"/>
        <end position="32"/>
    </location>
</feature>
<dbReference type="InterPro" id="IPR035437">
    <property type="entry name" value="SNase_OB-fold_sf"/>
</dbReference>
<keyword evidence="3" id="KW-1185">Reference proteome</keyword>
<organism evidence="2 3">
    <name type="scientific">Orchesella dallaii</name>
    <dbReference type="NCBI Taxonomy" id="48710"/>
    <lineage>
        <taxon>Eukaryota</taxon>
        <taxon>Metazoa</taxon>
        <taxon>Ecdysozoa</taxon>
        <taxon>Arthropoda</taxon>
        <taxon>Hexapoda</taxon>
        <taxon>Collembola</taxon>
        <taxon>Entomobryomorpha</taxon>
        <taxon>Entomobryoidea</taxon>
        <taxon>Orchesellidae</taxon>
        <taxon>Orchesellinae</taxon>
        <taxon>Orchesella</taxon>
    </lineage>
</organism>
<accession>A0ABP1Q3P8</accession>
<name>A0ABP1Q3P8_9HEXA</name>
<evidence type="ECO:0000313" key="2">
    <source>
        <dbReference type="EMBL" id="CAL8086058.1"/>
    </source>
</evidence>
<dbReference type="Gene3D" id="2.40.50.90">
    <property type="match status" value="1"/>
</dbReference>
<evidence type="ECO:0000313" key="3">
    <source>
        <dbReference type="Proteomes" id="UP001642540"/>
    </source>
</evidence>
<dbReference type="Gene3D" id="2.30.30.140">
    <property type="match status" value="1"/>
</dbReference>
<evidence type="ECO:0000256" key="1">
    <source>
        <dbReference type="SAM" id="MobiDB-lite"/>
    </source>
</evidence>
<gene>
    <name evidence="2" type="ORF">ODALV1_LOCUS6319</name>
</gene>
<comment type="caution">
    <text evidence="2">The sequence shown here is derived from an EMBL/GenBank/DDBJ whole genome shotgun (WGS) entry which is preliminary data.</text>
</comment>
<reference evidence="2 3" key="1">
    <citation type="submission" date="2024-08" db="EMBL/GenBank/DDBJ databases">
        <authorList>
            <person name="Cucini C."/>
            <person name="Frati F."/>
        </authorList>
    </citation>
    <scope>NUCLEOTIDE SEQUENCE [LARGE SCALE GENOMIC DNA]</scope>
</reference>
<dbReference type="Proteomes" id="UP001642540">
    <property type="component" value="Unassembled WGS sequence"/>
</dbReference>
<protein>
    <submittedName>
        <fullName evidence="2">Uncharacterized protein</fullName>
    </submittedName>
</protein>